<dbReference type="SMART" id="SM00066">
    <property type="entry name" value="GAL4"/>
    <property type="match status" value="1"/>
</dbReference>
<comment type="subcellular location">
    <subcellularLocation>
        <location evidence="1">Nucleus</location>
    </subcellularLocation>
</comment>
<sequence>MAASSYPLQDVHGEEDPSSIGQEHQEGRRSGKKLWKRTRSGCLNCRRKRRKCDEKKPTCHHCHRSRENCRWGMRISFRSENSQTVQMPVIQTRTPRRFRILDITSEVIRDYHQTVPEEEGSLIHNDFSCSPGNELPDYGGEREERRRVSQTGREEDRNKRGIAAEKQYLWKDSGQTKDFSTGRAESSVEADGGISSRYNTDHLSRSTIACTKGQVACESPEQIRGVDGTTDSFATNSVWLRQVLQRDQLSMDDESEYSAVYSPLSQTVQSGYHDPPMSLTDFHVHDGIFVPGSEYLELHSTLRNHLILEAKSSAPTRHCTPVQGEELHIPVNHASARIKIPEDEEFILWKNWLEELAPWLDKFDNQCHFQNTLLDMARSHDHLSYAILALSARQLERKGATTHKERSLELYHHAIHILLPLLPTRSTAVIASCVVLCVLEMLSCAPKAWQRHLDGCAGLMEAVGMNGFSGGPEQALFWCFARMDVCGGFISCTKTLIPVDHWATGDFDADVRLFQSVPTFDMFANYMVYLCAQVLDILAPCHYKFGRIGGPRHNNLTDREFTERWSRLWFYVQDWYLKRPEEMKAVMEYSSTSSAFPKILFANPAAVSGNQLYHTASLLMLQARPPGLRLEPKPRSPLWHARLACGISITNHHHGAWTNAIQPIWIAGQWMSHPREHQEILELLERIEKESGWPTQWRADGLKEFWGII</sequence>
<feature type="region of interest" description="Disordered" evidence="6">
    <location>
        <begin position="1"/>
        <end position="33"/>
    </location>
</feature>
<keyword evidence="3" id="KW-0238">DNA-binding</keyword>
<dbReference type="AlphaFoldDB" id="B8M9A8"/>
<dbReference type="PROSITE" id="PS00463">
    <property type="entry name" value="ZN2_CY6_FUNGAL_1"/>
    <property type="match status" value="1"/>
</dbReference>
<dbReference type="Pfam" id="PF11951">
    <property type="entry name" value="Fungal_trans_2"/>
    <property type="match status" value="1"/>
</dbReference>
<evidence type="ECO:0000256" key="4">
    <source>
        <dbReference type="ARBA" id="ARBA00023163"/>
    </source>
</evidence>
<evidence type="ECO:0000256" key="5">
    <source>
        <dbReference type="ARBA" id="ARBA00023242"/>
    </source>
</evidence>
<dbReference type="PhylomeDB" id="B8M9A8"/>
<dbReference type="STRING" id="441959.B8M9A8"/>
<dbReference type="Gene3D" id="4.10.240.10">
    <property type="entry name" value="Zn(2)-C6 fungal-type DNA-binding domain"/>
    <property type="match status" value="1"/>
</dbReference>
<dbReference type="RefSeq" id="XP_002481660.1">
    <property type="nucleotide sequence ID" value="XM_002481615.1"/>
</dbReference>
<feature type="region of interest" description="Disordered" evidence="6">
    <location>
        <begin position="122"/>
        <end position="161"/>
    </location>
</feature>
<organism evidence="8 9">
    <name type="scientific">Talaromyces stipitatus (strain ATCC 10500 / CBS 375.48 / QM 6759 / NRRL 1006)</name>
    <name type="common">Penicillium stipitatum</name>
    <dbReference type="NCBI Taxonomy" id="441959"/>
    <lineage>
        <taxon>Eukaryota</taxon>
        <taxon>Fungi</taxon>
        <taxon>Dikarya</taxon>
        <taxon>Ascomycota</taxon>
        <taxon>Pezizomycotina</taxon>
        <taxon>Eurotiomycetes</taxon>
        <taxon>Eurotiomycetidae</taxon>
        <taxon>Eurotiales</taxon>
        <taxon>Trichocomaceae</taxon>
        <taxon>Talaromyces</taxon>
        <taxon>Talaromyces sect. Talaromyces</taxon>
    </lineage>
</organism>
<dbReference type="InterPro" id="IPR021858">
    <property type="entry name" value="Fun_TF"/>
</dbReference>
<accession>B8M9A8</accession>
<reference evidence="9" key="1">
    <citation type="journal article" date="2015" name="Genome Announc.">
        <title>Genome sequence of the AIDS-associated pathogen Penicillium marneffei (ATCC18224) and its near taxonomic relative Talaromyces stipitatus (ATCC10500).</title>
        <authorList>
            <person name="Nierman W.C."/>
            <person name="Fedorova-Abrams N.D."/>
            <person name="Andrianopoulos A."/>
        </authorList>
    </citation>
    <scope>NUCLEOTIDE SEQUENCE [LARGE SCALE GENOMIC DNA]</scope>
    <source>
        <strain evidence="9">ATCC 10500 / CBS 375.48 / QM 6759 / NRRL 1006</strain>
    </source>
</reference>
<dbReference type="PANTHER" id="PTHR37534:SF4">
    <property type="entry name" value="ZN(II)2CYS6 TRANSCRIPTION FACTOR (EUROFUNG)"/>
    <property type="match status" value="1"/>
</dbReference>
<dbReference type="GO" id="GO:0045944">
    <property type="term" value="P:positive regulation of transcription by RNA polymerase II"/>
    <property type="evidence" value="ECO:0007669"/>
    <property type="project" value="TreeGrafter"/>
</dbReference>
<name>B8M9A8_TALSN</name>
<dbReference type="VEuPathDB" id="FungiDB:TSTA_114750"/>
<dbReference type="CDD" id="cd00067">
    <property type="entry name" value="GAL4"/>
    <property type="match status" value="1"/>
</dbReference>
<dbReference type="PANTHER" id="PTHR37534">
    <property type="entry name" value="TRANSCRIPTIONAL ACTIVATOR PROTEIN UGA3"/>
    <property type="match status" value="1"/>
</dbReference>
<dbReference type="InterPro" id="IPR001138">
    <property type="entry name" value="Zn2Cys6_DnaBD"/>
</dbReference>
<dbReference type="GeneID" id="8101285"/>
<evidence type="ECO:0000256" key="2">
    <source>
        <dbReference type="ARBA" id="ARBA00023015"/>
    </source>
</evidence>
<dbReference type="Proteomes" id="UP000001745">
    <property type="component" value="Unassembled WGS sequence"/>
</dbReference>
<feature type="compositionally biased region" description="Basic and acidic residues" evidence="6">
    <location>
        <begin position="139"/>
        <end position="161"/>
    </location>
</feature>
<evidence type="ECO:0000256" key="1">
    <source>
        <dbReference type="ARBA" id="ARBA00004123"/>
    </source>
</evidence>
<dbReference type="GO" id="GO:0000976">
    <property type="term" value="F:transcription cis-regulatory region binding"/>
    <property type="evidence" value="ECO:0007669"/>
    <property type="project" value="TreeGrafter"/>
</dbReference>
<evidence type="ECO:0000256" key="6">
    <source>
        <dbReference type="SAM" id="MobiDB-lite"/>
    </source>
</evidence>
<dbReference type="Pfam" id="PF00172">
    <property type="entry name" value="Zn_clus"/>
    <property type="match status" value="1"/>
</dbReference>
<dbReference type="OrthoDB" id="415590at2759"/>
<dbReference type="HOGENOM" id="CLU_008719_5_1_1"/>
<dbReference type="CDD" id="cd12148">
    <property type="entry name" value="fungal_TF_MHR"/>
    <property type="match status" value="1"/>
</dbReference>
<keyword evidence="2" id="KW-0805">Transcription regulation</keyword>
<keyword evidence="5" id="KW-0539">Nucleus</keyword>
<feature type="domain" description="Zn(2)-C6 fungal-type" evidence="7">
    <location>
        <begin position="41"/>
        <end position="71"/>
    </location>
</feature>
<dbReference type="InParanoid" id="B8M9A8"/>
<dbReference type="SUPFAM" id="SSF57701">
    <property type="entry name" value="Zn2/Cys6 DNA-binding domain"/>
    <property type="match status" value="1"/>
</dbReference>
<dbReference type="InterPro" id="IPR036864">
    <property type="entry name" value="Zn2-C6_fun-type_DNA-bd_sf"/>
</dbReference>
<proteinExistence type="predicted"/>
<dbReference type="OMA" id="HHHGAWT"/>
<keyword evidence="4" id="KW-0804">Transcription</keyword>
<dbReference type="EMBL" id="EQ962655">
    <property type="protein sequence ID" value="EED17668.1"/>
    <property type="molecule type" value="Genomic_DNA"/>
</dbReference>
<feature type="region of interest" description="Disordered" evidence="6">
    <location>
        <begin position="174"/>
        <end position="194"/>
    </location>
</feature>
<protein>
    <submittedName>
        <fullName evidence="8">C6 transcription factor, putative</fullName>
    </submittedName>
</protein>
<gene>
    <name evidence="8" type="ORF">TSTA_114750</name>
</gene>
<dbReference type="PROSITE" id="PS50048">
    <property type="entry name" value="ZN2_CY6_FUNGAL_2"/>
    <property type="match status" value="1"/>
</dbReference>
<dbReference type="GO" id="GO:0008270">
    <property type="term" value="F:zinc ion binding"/>
    <property type="evidence" value="ECO:0007669"/>
    <property type="project" value="InterPro"/>
</dbReference>
<evidence type="ECO:0000313" key="8">
    <source>
        <dbReference type="EMBL" id="EED17668.1"/>
    </source>
</evidence>
<evidence type="ECO:0000313" key="9">
    <source>
        <dbReference type="Proteomes" id="UP000001745"/>
    </source>
</evidence>
<evidence type="ECO:0000256" key="3">
    <source>
        <dbReference type="ARBA" id="ARBA00023125"/>
    </source>
</evidence>
<keyword evidence="9" id="KW-1185">Reference proteome</keyword>
<dbReference type="GO" id="GO:0000981">
    <property type="term" value="F:DNA-binding transcription factor activity, RNA polymerase II-specific"/>
    <property type="evidence" value="ECO:0007669"/>
    <property type="project" value="InterPro"/>
</dbReference>
<evidence type="ECO:0000259" key="7">
    <source>
        <dbReference type="PROSITE" id="PS50048"/>
    </source>
</evidence>
<dbReference type="eggNOG" id="ENOG502QRH3">
    <property type="taxonomic scope" value="Eukaryota"/>
</dbReference>
<dbReference type="GO" id="GO:0005634">
    <property type="term" value="C:nucleus"/>
    <property type="evidence" value="ECO:0007669"/>
    <property type="project" value="UniProtKB-SubCell"/>
</dbReference>